<gene>
    <name evidence="1" type="ORF">A9C11_32865</name>
</gene>
<geneLocation type="plasmid" evidence="2">
    <name>prbl16</name>
</geneLocation>
<sequence>MPEKLKPVCHRAFFQSAPQHWGPCSKEHHDMVKANPKEWPDYETQELYVIPADQMLVPRDLLERVTKDYSGKPNWDALEPDRLAAVEELKAWLKPS</sequence>
<protein>
    <submittedName>
        <fullName evidence="1">Uncharacterized protein</fullName>
    </submittedName>
</protein>
<proteinExistence type="predicted"/>
<keyword evidence="1" id="KW-0614">Plasmid</keyword>
<organism evidence="1 2">
    <name type="scientific">Pseudomonas citronellolis</name>
    <dbReference type="NCBI Taxonomy" id="53408"/>
    <lineage>
        <taxon>Bacteria</taxon>
        <taxon>Pseudomonadati</taxon>
        <taxon>Pseudomonadota</taxon>
        <taxon>Gammaproteobacteria</taxon>
        <taxon>Pseudomonadales</taxon>
        <taxon>Pseudomonadaceae</taxon>
        <taxon>Pseudomonas</taxon>
    </lineage>
</organism>
<dbReference type="Proteomes" id="UP000077748">
    <property type="component" value="Plasmid pRBL16"/>
</dbReference>
<name>A0A1A9KMM0_9PSED</name>
<accession>A0A1A9KMM0</accession>
<dbReference type="RefSeq" id="WP_019438414.1">
    <property type="nucleotide sequence ID" value="NZ_CP015879.1"/>
</dbReference>
<reference evidence="1 2" key="1">
    <citation type="submission" date="2016-05" db="EMBL/GenBank/DDBJ databases">
        <title>Genome Sequence of Pseudomonas citronellolis Strain SJTE-3, an Estrogens and Persistent Organic Pollutants degradation strain.</title>
        <authorList>
            <person name="Liang R."/>
        </authorList>
    </citation>
    <scope>NUCLEOTIDE SEQUENCE [LARGE SCALE GENOMIC DNA]</scope>
    <source>
        <strain evidence="1 2">SJTE-3</strain>
        <plasmid evidence="2">Plasmid prbl16</plasmid>
    </source>
</reference>
<dbReference type="GeneID" id="93444895"/>
<dbReference type="EMBL" id="CP015879">
    <property type="protein sequence ID" value="ANI18847.1"/>
    <property type="molecule type" value="Genomic_DNA"/>
</dbReference>
<evidence type="ECO:0000313" key="2">
    <source>
        <dbReference type="Proteomes" id="UP000077748"/>
    </source>
</evidence>
<dbReference type="AlphaFoldDB" id="A0A1A9KMM0"/>
<evidence type="ECO:0000313" key="1">
    <source>
        <dbReference type="EMBL" id="ANI18847.1"/>
    </source>
</evidence>